<comment type="caution">
    <text evidence="1">The sequence shown here is derived from an EMBL/GenBank/DDBJ whole genome shotgun (WGS) entry which is preliminary data.</text>
</comment>
<evidence type="ECO:0000313" key="2">
    <source>
        <dbReference type="Proteomes" id="UP000299102"/>
    </source>
</evidence>
<dbReference type="AlphaFoldDB" id="A0A4C1VUI9"/>
<evidence type="ECO:0000313" key="1">
    <source>
        <dbReference type="EMBL" id="GBP42032.1"/>
    </source>
</evidence>
<dbReference type="Proteomes" id="UP000299102">
    <property type="component" value="Unassembled WGS sequence"/>
</dbReference>
<protein>
    <submittedName>
        <fullName evidence="1">Uncharacterized protein</fullName>
    </submittedName>
</protein>
<keyword evidence="2" id="KW-1185">Reference proteome</keyword>
<proteinExistence type="predicted"/>
<dbReference type="EMBL" id="BGZK01000410">
    <property type="protein sequence ID" value="GBP42032.1"/>
    <property type="molecule type" value="Genomic_DNA"/>
</dbReference>
<name>A0A4C1VUI9_EUMVA</name>
<gene>
    <name evidence="1" type="ORF">EVAR_95031_1</name>
</gene>
<organism evidence="1 2">
    <name type="scientific">Eumeta variegata</name>
    <name type="common">Bagworm moth</name>
    <name type="synonym">Eumeta japonica</name>
    <dbReference type="NCBI Taxonomy" id="151549"/>
    <lineage>
        <taxon>Eukaryota</taxon>
        <taxon>Metazoa</taxon>
        <taxon>Ecdysozoa</taxon>
        <taxon>Arthropoda</taxon>
        <taxon>Hexapoda</taxon>
        <taxon>Insecta</taxon>
        <taxon>Pterygota</taxon>
        <taxon>Neoptera</taxon>
        <taxon>Endopterygota</taxon>
        <taxon>Lepidoptera</taxon>
        <taxon>Glossata</taxon>
        <taxon>Ditrysia</taxon>
        <taxon>Tineoidea</taxon>
        <taxon>Psychidae</taxon>
        <taxon>Oiketicinae</taxon>
        <taxon>Eumeta</taxon>
    </lineage>
</organism>
<accession>A0A4C1VUI9</accession>
<sequence>MQFNLILRNTNSDYEARTHPFFELVELRVELKLQRRYERTSESHMDDVDVPGRRRRMFIRSNTAPTPHVFADNIIRFSAGGGAATRHRLGIRSRNGRCLYANDSKNEHTRDGADFVITIERYVYDCVCD</sequence>
<reference evidence="1 2" key="1">
    <citation type="journal article" date="2019" name="Commun. Biol.">
        <title>The bagworm genome reveals a unique fibroin gene that provides high tensile strength.</title>
        <authorList>
            <person name="Kono N."/>
            <person name="Nakamura H."/>
            <person name="Ohtoshi R."/>
            <person name="Tomita M."/>
            <person name="Numata K."/>
            <person name="Arakawa K."/>
        </authorList>
    </citation>
    <scope>NUCLEOTIDE SEQUENCE [LARGE SCALE GENOMIC DNA]</scope>
</reference>